<dbReference type="Gene3D" id="1.10.287.470">
    <property type="entry name" value="Helix hairpin bin"/>
    <property type="match status" value="1"/>
</dbReference>
<dbReference type="Proteomes" id="UP000306719">
    <property type="component" value="Unassembled WGS sequence"/>
</dbReference>
<feature type="transmembrane region" description="Helical" evidence="4">
    <location>
        <begin position="16"/>
        <end position="34"/>
    </location>
</feature>
<keyword evidence="4" id="KW-1133">Transmembrane helix</keyword>
<name>A0A5S3WTP7_9GAMM</name>
<evidence type="ECO:0000256" key="2">
    <source>
        <dbReference type="ARBA" id="ARBA00023054"/>
    </source>
</evidence>
<dbReference type="GO" id="GO:0030313">
    <property type="term" value="C:cell envelope"/>
    <property type="evidence" value="ECO:0007669"/>
    <property type="project" value="UniProtKB-SubCell"/>
</dbReference>
<evidence type="ECO:0000256" key="3">
    <source>
        <dbReference type="SAM" id="Coils"/>
    </source>
</evidence>
<dbReference type="AlphaFoldDB" id="A0A5S3WTP7"/>
<feature type="coiled-coil region" evidence="3">
    <location>
        <begin position="182"/>
        <end position="234"/>
    </location>
</feature>
<reference evidence="6" key="2">
    <citation type="submission" date="2019-06" db="EMBL/GenBank/DDBJ databases">
        <title>Co-occurence of chitin degradation, pigmentation and bioactivity in marine Pseudoalteromonas.</title>
        <authorList>
            <person name="Sonnenschein E.C."/>
            <person name="Bech P.K."/>
        </authorList>
    </citation>
    <scope>NUCLEOTIDE SEQUENCE [LARGE SCALE GENOMIC DNA]</scope>
    <source>
        <strain evidence="6">S2599</strain>
    </source>
</reference>
<dbReference type="OrthoDB" id="6397038at2"/>
<protein>
    <submittedName>
        <fullName evidence="5">HlyD family secretion protein</fullName>
    </submittedName>
</protein>
<evidence type="ECO:0000256" key="4">
    <source>
        <dbReference type="SAM" id="Phobius"/>
    </source>
</evidence>
<dbReference type="Gene3D" id="2.40.30.170">
    <property type="match status" value="1"/>
</dbReference>
<dbReference type="PANTHER" id="PTHR32347:SF23">
    <property type="entry name" value="BLL5650 PROTEIN"/>
    <property type="match status" value="1"/>
</dbReference>
<accession>A0A5S3WTP7</accession>
<dbReference type="Gene3D" id="2.40.50.100">
    <property type="match status" value="1"/>
</dbReference>
<evidence type="ECO:0000256" key="1">
    <source>
        <dbReference type="ARBA" id="ARBA00004196"/>
    </source>
</evidence>
<dbReference type="RefSeq" id="WP_054016500.1">
    <property type="nucleotide sequence ID" value="NZ_PNCJ01000043.1"/>
</dbReference>
<dbReference type="InterPro" id="IPR050465">
    <property type="entry name" value="UPF0194_transport"/>
</dbReference>
<reference evidence="5 6" key="1">
    <citation type="submission" date="2018-01" db="EMBL/GenBank/DDBJ databases">
        <authorList>
            <person name="Paulsen S."/>
            <person name="Gram L.K."/>
        </authorList>
    </citation>
    <scope>NUCLEOTIDE SEQUENCE [LARGE SCALE GENOMIC DNA]</scope>
    <source>
        <strain evidence="5 6">S2599</strain>
    </source>
</reference>
<keyword evidence="4" id="KW-0472">Membrane</keyword>
<keyword evidence="4" id="KW-0812">Transmembrane</keyword>
<comment type="caution">
    <text evidence="5">The sequence shown here is derived from an EMBL/GenBank/DDBJ whole genome shotgun (WGS) entry which is preliminary data.</text>
</comment>
<evidence type="ECO:0000313" key="5">
    <source>
        <dbReference type="EMBL" id="TMP32906.1"/>
    </source>
</evidence>
<organism evidence="5 6">
    <name type="scientific">Pseudoalteromonas rubra</name>
    <dbReference type="NCBI Taxonomy" id="43658"/>
    <lineage>
        <taxon>Bacteria</taxon>
        <taxon>Pseudomonadati</taxon>
        <taxon>Pseudomonadota</taxon>
        <taxon>Gammaproteobacteria</taxon>
        <taxon>Alteromonadales</taxon>
        <taxon>Pseudoalteromonadaceae</taxon>
        <taxon>Pseudoalteromonas</taxon>
    </lineage>
</organism>
<gene>
    <name evidence="5" type="ORF">CWB98_20835</name>
</gene>
<dbReference type="SUPFAM" id="SSF111369">
    <property type="entry name" value="HlyD-like secretion proteins"/>
    <property type="match status" value="1"/>
</dbReference>
<evidence type="ECO:0000313" key="6">
    <source>
        <dbReference type="Proteomes" id="UP000306719"/>
    </source>
</evidence>
<dbReference type="PANTHER" id="PTHR32347">
    <property type="entry name" value="EFFLUX SYSTEM COMPONENT YKNX-RELATED"/>
    <property type="match status" value="1"/>
</dbReference>
<proteinExistence type="predicted"/>
<dbReference type="EMBL" id="PNCJ01000043">
    <property type="protein sequence ID" value="TMP32906.1"/>
    <property type="molecule type" value="Genomic_DNA"/>
</dbReference>
<comment type="subcellular location">
    <subcellularLocation>
        <location evidence="1">Cell envelope</location>
    </subcellularLocation>
</comment>
<sequence length="416" mass="46113">MDVVKHKAKKQSNKKYLMTGAALLCVSILGWVALKPDGERKIQRNDIVTAQVQRGTLQAEITGFGVLRSNSQKLITARYPATIDEVVLKPGARVTPDSVILRMSNPEMEQELERSLMALSKEEANLKRLALDNKRELLTESSKLSELRAEYKKLALKKTAETELVEKGIVSRLSYNTTVLEYEQLQESIDIQENRMAQLKLVHEQAYAIQEGQMEQQKAQHQAIQDRVNRLTVRAGMSGILQRSPVELGQSVIAGQELALVGSEDDLVGLIKVSQSQAERVQIGQAATVKIRNDQVAAKVQRITPEVQDGMVEVEVAFVAELSSSARPELSVDAKIFTKALENTLYIERPVNVRTQSTQTLFKLDDSGDAAYRAQVTFGEDAGRYLQITSGAKLGDIFILSDMASFKESKTIGIIN</sequence>
<keyword evidence="2 3" id="KW-0175">Coiled coil</keyword>